<evidence type="ECO:0000313" key="9">
    <source>
        <dbReference type="EMBL" id="MPM78260.1"/>
    </source>
</evidence>
<dbReference type="AlphaFoldDB" id="A0A645CMI5"/>
<dbReference type="InterPro" id="IPR036938">
    <property type="entry name" value="PAP2/HPO_sf"/>
</dbReference>
<dbReference type="Gene3D" id="1.20.144.10">
    <property type="entry name" value="Phosphatidic acid phosphatase type 2/haloperoxidase"/>
    <property type="match status" value="2"/>
</dbReference>
<sequence>MWEYINFIDLRILEIIRTYFSSSFMDSIMVLITKLGDRGLIWIIISVILLVSKKYKRIGITMIVALLLTSIIGEGIIKNIIQRPRVFNSINDIELIIKAPSSYSFPSGHTASSFAAATVLGYYIKKYKYVFYFCAFLVAFSRLYLWVHYPSDIVGGIILGILGGYIAIIIINNSIIKRGCRMNSSIKN</sequence>
<keyword evidence="5 7" id="KW-1133">Transmembrane helix</keyword>
<feature type="transmembrane region" description="Helical" evidence="7">
    <location>
        <begin position="58"/>
        <end position="77"/>
    </location>
</feature>
<comment type="caution">
    <text evidence="9">The sequence shown here is derived from an EMBL/GenBank/DDBJ whole genome shotgun (WGS) entry which is preliminary data.</text>
</comment>
<protein>
    <recommendedName>
        <fullName evidence="8">Phosphatidic acid phosphatase type 2/haloperoxidase domain-containing protein</fullName>
    </recommendedName>
</protein>
<evidence type="ECO:0000259" key="8">
    <source>
        <dbReference type="SMART" id="SM00014"/>
    </source>
</evidence>
<dbReference type="CDD" id="cd03392">
    <property type="entry name" value="PAP2_like_2"/>
    <property type="match status" value="1"/>
</dbReference>
<dbReference type="SMART" id="SM00014">
    <property type="entry name" value="acidPPc"/>
    <property type="match status" value="1"/>
</dbReference>
<keyword evidence="3 7" id="KW-0812">Transmembrane</keyword>
<keyword evidence="2" id="KW-1003">Cell membrane</keyword>
<comment type="subcellular location">
    <subcellularLocation>
        <location evidence="1">Cell membrane</location>
        <topology evidence="1">Multi-pass membrane protein</topology>
    </subcellularLocation>
</comment>
<evidence type="ECO:0000256" key="3">
    <source>
        <dbReference type="ARBA" id="ARBA00022692"/>
    </source>
</evidence>
<dbReference type="Pfam" id="PF01569">
    <property type="entry name" value="PAP2"/>
    <property type="match status" value="1"/>
</dbReference>
<evidence type="ECO:0000256" key="5">
    <source>
        <dbReference type="ARBA" id="ARBA00022989"/>
    </source>
</evidence>
<dbReference type="EMBL" id="VSSQ01028521">
    <property type="protein sequence ID" value="MPM78260.1"/>
    <property type="molecule type" value="Genomic_DNA"/>
</dbReference>
<name>A0A645CMI5_9ZZZZ</name>
<gene>
    <name evidence="9" type="ORF">SDC9_125271</name>
</gene>
<dbReference type="SUPFAM" id="SSF48317">
    <property type="entry name" value="Acid phosphatase/Vanadium-dependent haloperoxidase"/>
    <property type="match status" value="1"/>
</dbReference>
<keyword evidence="6 7" id="KW-0472">Membrane</keyword>
<dbReference type="PANTHER" id="PTHR14969:SF62">
    <property type="entry name" value="DECAPRENYLPHOSPHORYL-5-PHOSPHORIBOSE PHOSPHATASE RV3807C-RELATED"/>
    <property type="match status" value="1"/>
</dbReference>
<proteinExistence type="predicted"/>
<accession>A0A645CMI5</accession>
<organism evidence="9">
    <name type="scientific">bioreactor metagenome</name>
    <dbReference type="NCBI Taxonomy" id="1076179"/>
    <lineage>
        <taxon>unclassified sequences</taxon>
        <taxon>metagenomes</taxon>
        <taxon>ecological metagenomes</taxon>
    </lineage>
</organism>
<dbReference type="GO" id="GO:0005886">
    <property type="term" value="C:plasma membrane"/>
    <property type="evidence" value="ECO:0007669"/>
    <property type="project" value="UniProtKB-SubCell"/>
</dbReference>
<feature type="transmembrane region" description="Helical" evidence="7">
    <location>
        <begin position="129"/>
        <end position="147"/>
    </location>
</feature>
<evidence type="ECO:0000256" key="2">
    <source>
        <dbReference type="ARBA" id="ARBA00022475"/>
    </source>
</evidence>
<feature type="transmembrane region" description="Helical" evidence="7">
    <location>
        <begin position="153"/>
        <end position="176"/>
    </location>
</feature>
<evidence type="ECO:0000256" key="6">
    <source>
        <dbReference type="ARBA" id="ARBA00023136"/>
    </source>
</evidence>
<dbReference type="PANTHER" id="PTHR14969">
    <property type="entry name" value="SPHINGOSINE-1-PHOSPHATE PHOSPHOHYDROLASE"/>
    <property type="match status" value="1"/>
</dbReference>
<evidence type="ECO:0000256" key="7">
    <source>
        <dbReference type="SAM" id="Phobius"/>
    </source>
</evidence>
<dbReference type="InterPro" id="IPR000326">
    <property type="entry name" value="PAP2/HPO"/>
</dbReference>
<evidence type="ECO:0000256" key="4">
    <source>
        <dbReference type="ARBA" id="ARBA00022801"/>
    </source>
</evidence>
<reference evidence="9" key="1">
    <citation type="submission" date="2019-08" db="EMBL/GenBank/DDBJ databases">
        <authorList>
            <person name="Kucharzyk K."/>
            <person name="Murdoch R.W."/>
            <person name="Higgins S."/>
            <person name="Loffler F."/>
        </authorList>
    </citation>
    <scope>NUCLEOTIDE SEQUENCE</scope>
</reference>
<feature type="domain" description="Phosphatidic acid phosphatase type 2/haloperoxidase" evidence="8">
    <location>
        <begin position="58"/>
        <end position="168"/>
    </location>
</feature>
<dbReference type="GO" id="GO:0016787">
    <property type="term" value="F:hydrolase activity"/>
    <property type="evidence" value="ECO:0007669"/>
    <property type="project" value="UniProtKB-KW"/>
</dbReference>
<evidence type="ECO:0000256" key="1">
    <source>
        <dbReference type="ARBA" id="ARBA00004651"/>
    </source>
</evidence>
<feature type="transmembrane region" description="Helical" evidence="7">
    <location>
        <begin position="35"/>
        <end position="52"/>
    </location>
</feature>
<keyword evidence="4" id="KW-0378">Hydrolase</keyword>